<dbReference type="InterPro" id="IPR001206">
    <property type="entry name" value="Diacylglycerol_kinase_cat_dom"/>
</dbReference>
<dbReference type="GO" id="GO:0004143">
    <property type="term" value="F:ATP-dependent diacylglycerol kinase activity"/>
    <property type="evidence" value="ECO:0007669"/>
    <property type="project" value="UniProtKB-EC"/>
</dbReference>
<dbReference type="Gene3D" id="3.30.60.20">
    <property type="match status" value="2"/>
</dbReference>
<evidence type="ECO:0000256" key="6">
    <source>
        <dbReference type="ARBA" id="ARBA00022741"/>
    </source>
</evidence>
<dbReference type="Gene3D" id="2.60.200.40">
    <property type="match status" value="1"/>
</dbReference>
<proteinExistence type="inferred from homology"/>
<dbReference type="InterPro" id="IPR029477">
    <property type="entry name" value="DAG_kinase_typeI_N"/>
</dbReference>
<keyword evidence="11 12" id="KW-0067">ATP-binding</keyword>
<dbReference type="PROSITE" id="PS00479">
    <property type="entry name" value="ZF_DAG_PE_1"/>
    <property type="match status" value="2"/>
</dbReference>
<dbReference type="Pfam" id="PF00781">
    <property type="entry name" value="DAGK_cat"/>
    <property type="match status" value="1"/>
</dbReference>
<feature type="domain" description="Phorbol-ester/DAG-type" evidence="14">
    <location>
        <begin position="226"/>
        <end position="276"/>
    </location>
</feature>
<evidence type="ECO:0000259" key="14">
    <source>
        <dbReference type="PROSITE" id="PS50081"/>
    </source>
</evidence>
<accession>A0A9J6C9U4</accession>
<dbReference type="CDD" id="cd20845">
    <property type="entry name" value="C1_DGKbeta_rpt1"/>
    <property type="match status" value="1"/>
</dbReference>
<dbReference type="InterPro" id="IPR017438">
    <property type="entry name" value="ATP-NAD_kinase_N"/>
</dbReference>
<comment type="caution">
    <text evidence="17">The sequence shown here is derived from an EMBL/GenBank/DDBJ whole genome shotgun (WGS) entry which is preliminary data.</text>
</comment>
<feature type="region of interest" description="Disordered" evidence="13">
    <location>
        <begin position="581"/>
        <end position="603"/>
    </location>
</feature>
<dbReference type="Pfam" id="PF13499">
    <property type="entry name" value="EF-hand_7"/>
    <property type="match status" value="1"/>
</dbReference>
<dbReference type="OrthoDB" id="242257at2759"/>
<dbReference type="Pfam" id="PF14513">
    <property type="entry name" value="DAG_kinase_N"/>
    <property type="match status" value="1"/>
</dbReference>
<evidence type="ECO:0000256" key="11">
    <source>
        <dbReference type="ARBA" id="ARBA00022840"/>
    </source>
</evidence>
<dbReference type="GO" id="GO:0005509">
    <property type="term" value="F:calcium ion binding"/>
    <property type="evidence" value="ECO:0007669"/>
    <property type="project" value="InterPro"/>
</dbReference>
<evidence type="ECO:0000256" key="4">
    <source>
        <dbReference type="ARBA" id="ARBA00022723"/>
    </source>
</evidence>
<dbReference type="InterPro" id="IPR002219">
    <property type="entry name" value="PKC_DAG/PE"/>
</dbReference>
<keyword evidence="6 12" id="KW-0547">Nucleotide-binding</keyword>
<dbReference type="GO" id="GO:0008270">
    <property type="term" value="F:zinc ion binding"/>
    <property type="evidence" value="ECO:0007669"/>
    <property type="project" value="UniProtKB-KW"/>
</dbReference>
<dbReference type="PROSITE" id="PS00018">
    <property type="entry name" value="EF_HAND_1"/>
    <property type="match status" value="1"/>
</dbReference>
<evidence type="ECO:0000256" key="13">
    <source>
        <dbReference type="SAM" id="MobiDB-lite"/>
    </source>
</evidence>
<dbReference type="GO" id="GO:0005886">
    <property type="term" value="C:plasma membrane"/>
    <property type="evidence" value="ECO:0007669"/>
    <property type="project" value="TreeGrafter"/>
</dbReference>
<feature type="domain" description="DAGKc" evidence="15">
    <location>
        <begin position="384"/>
        <end position="518"/>
    </location>
</feature>
<feature type="domain" description="Phorbol-ester/DAG-type" evidence="14">
    <location>
        <begin position="290"/>
        <end position="336"/>
    </location>
</feature>
<evidence type="ECO:0000256" key="3">
    <source>
        <dbReference type="ARBA" id="ARBA00022679"/>
    </source>
</evidence>
<organism evidence="17 18">
    <name type="scientific">Polypedilum vanderplanki</name>
    <name type="common">Sleeping chironomid midge</name>
    <dbReference type="NCBI Taxonomy" id="319348"/>
    <lineage>
        <taxon>Eukaryota</taxon>
        <taxon>Metazoa</taxon>
        <taxon>Ecdysozoa</taxon>
        <taxon>Arthropoda</taxon>
        <taxon>Hexapoda</taxon>
        <taxon>Insecta</taxon>
        <taxon>Pterygota</taxon>
        <taxon>Neoptera</taxon>
        <taxon>Endopterygota</taxon>
        <taxon>Diptera</taxon>
        <taxon>Nematocera</taxon>
        <taxon>Chironomoidea</taxon>
        <taxon>Chironomidae</taxon>
        <taxon>Chironominae</taxon>
        <taxon>Polypedilum</taxon>
        <taxon>Polypedilum</taxon>
    </lineage>
</organism>
<dbReference type="FunFam" id="1.10.238.110:FF:000007">
    <property type="entry name" value="Diacylglycerol kinase"/>
    <property type="match status" value="1"/>
</dbReference>
<dbReference type="InterPro" id="IPR018247">
    <property type="entry name" value="EF_Hand_1_Ca_BS"/>
</dbReference>
<dbReference type="SUPFAM" id="SSF47473">
    <property type="entry name" value="EF-hand"/>
    <property type="match status" value="1"/>
</dbReference>
<dbReference type="SUPFAM" id="SSF111331">
    <property type="entry name" value="NAD kinase/diacylglycerol kinase-like"/>
    <property type="match status" value="1"/>
</dbReference>
<dbReference type="GO" id="GO:0005524">
    <property type="term" value="F:ATP binding"/>
    <property type="evidence" value="ECO:0007669"/>
    <property type="project" value="UniProtKB-KW"/>
</dbReference>
<dbReference type="EMBL" id="JADBJN010000002">
    <property type="protein sequence ID" value="KAG5678664.1"/>
    <property type="molecule type" value="Genomic_DNA"/>
</dbReference>
<dbReference type="InterPro" id="IPR047471">
    <property type="entry name" value="C1_DGKbeta-like_rpt1"/>
</dbReference>
<evidence type="ECO:0000256" key="2">
    <source>
        <dbReference type="ARBA" id="ARBA00009280"/>
    </source>
</evidence>
<evidence type="ECO:0000313" key="17">
    <source>
        <dbReference type="EMBL" id="KAG5678664.1"/>
    </source>
</evidence>
<dbReference type="InterPro" id="IPR046349">
    <property type="entry name" value="C1-like_sf"/>
</dbReference>
<evidence type="ECO:0000313" key="18">
    <source>
        <dbReference type="Proteomes" id="UP001107558"/>
    </source>
</evidence>
<evidence type="ECO:0000256" key="5">
    <source>
        <dbReference type="ARBA" id="ARBA00022737"/>
    </source>
</evidence>
<dbReference type="InterPro" id="IPR016064">
    <property type="entry name" value="NAD/diacylglycerol_kinase_sf"/>
</dbReference>
<dbReference type="PROSITE" id="PS50146">
    <property type="entry name" value="DAGK"/>
    <property type="match status" value="1"/>
</dbReference>
<dbReference type="Gene3D" id="1.10.238.10">
    <property type="entry name" value="EF-hand"/>
    <property type="match status" value="1"/>
</dbReference>
<evidence type="ECO:0000256" key="8">
    <source>
        <dbReference type="ARBA" id="ARBA00022777"/>
    </source>
</evidence>
<keyword evidence="8 12" id="KW-0418">Kinase</keyword>
<evidence type="ECO:0000259" key="16">
    <source>
        <dbReference type="PROSITE" id="PS50222"/>
    </source>
</evidence>
<dbReference type="InterPro" id="IPR002048">
    <property type="entry name" value="EF_hand_dom"/>
</dbReference>
<keyword evidence="3 12" id="KW-0808">Transferase</keyword>
<dbReference type="PROSITE" id="PS50081">
    <property type="entry name" value="ZF_DAG_PE_2"/>
    <property type="match status" value="2"/>
</dbReference>
<sequence>MNSNIVNFQCLTPEPKSHSFVDTLHGLTDKLHQLRHDDKSKSGTIHPLVTVTPSPLAPNHRRSADSSPTHSHTHSHSQMSRNSSRKSNNSLNCKIDDMKLLPRKQSFLDPLAMKVPLKDVVCYLSLLEAGRPEDKLEFMFRLYDNDGNGVLDKIETDAIVNQMMSVAEYLGWDVSELRPILQDMMTEIDYDGDGSVSLDEWKRGGLTTIPLLVLLGVDSSLKEDGYHVWRLKHFSKPAYCNLCLNMLVGLGKKGLCCTLCKYTVHERCVQRAPASCITTYVKSKRPGAFQHHWVEGNCYRNCSKCHKRIKAYVGLTCRWCQMTLHNRCASNVKIECNLGKFSNFVLPPTAICPAVLDRQRSASVTNIKSKPAPPIHFQITPPSASSTPLLVFINPKSGGRQGERILRKFQYLLNPRQVYDLSKGGPLEGLTMFKDVPNFIVICCGGDGTVGWILEAMDSVEMKQRPPVAVIPLGTGNDLARCLRWGGGYEGESIPKLLEKISRSEAVMMDRWNVSIEATGDKEETIIPSHKVLKVTLSENVQRVVELSQRIVVEKSVINQNEQVQKTSEISIENSKRVILSDNNSSSTSTTFEKSREKTLESNGMLQNSERICDKECTVERKSKGGEENCCNDAERNNNNNNINDNEAIKKPKSSTSCNDLLMFGKQHSHREEIVPTTAADFSIPYNIINNYFSVGVDAAICVKFHLEREKNPHKFNSRMKNKLWYFEYATSETFSATCKNLHEYVELTCDGIQLDLSGIQLQGIALLNIPYTHGGSNLWGENLSQKRLRRSTSSNGPFKKIKKLRSADKEMSTQSFNSVDLSIAIQDIGDRKIEVIGLESCLHMGQVRTGLRASGRRLAQCSEIVLKTKKTFPMQIDGEPWMQEPATIKITHKNQVPMLASPKADKGRGFFNFNFFRR</sequence>
<feature type="domain" description="EF-hand" evidence="16">
    <location>
        <begin position="131"/>
        <end position="166"/>
    </location>
</feature>
<dbReference type="SMART" id="SM00109">
    <property type="entry name" value="C1"/>
    <property type="match status" value="2"/>
</dbReference>
<protein>
    <recommendedName>
        <fullName evidence="12">Diacylglycerol kinase</fullName>
        <shortName evidence="12">DAG kinase</shortName>
        <ecNumber evidence="12">2.7.1.107</ecNumber>
    </recommendedName>
</protein>
<dbReference type="PANTHER" id="PTHR11255">
    <property type="entry name" value="DIACYLGLYCEROL KINASE"/>
    <property type="match status" value="1"/>
</dbReference>
<evidence type="ECO:0000256" key="10">
    <source>
        <dbReference type="ARBA" id="ARBA00022837"/>
    </source>
</evidence>
<evidence type="ECO:0000256" key="7">
    <source>
        <dbReference type="ARBA" id="ARBA00022771"/>
    </source>
</evidence>
<dbReference type="Gene3D" id="3.40.50.10330">
    <property type="entry name" value="Probable inorganic polyphosphate/atp-NAD kinase, domain 1"/>
    <property type="match status" value="1"/>
</dbReference>
<gene>
    <name evidence="17" type="ORF">PVAND_008318</name>
</gene>
<dbReference type="PANTHER" id="PTHR11255:SF48">
    <property type="entry name" value="DIACYLGLYCEROL KINASE 1"/>
    <property type="match status" value="1"/>
</dbReference>
<dbReference type="Proteomes" id="UP001107558">
    <property type="component" value="Chromosome 2"/>
</dbReference>
<comment type="similarity">
    <text evidence="2 12">Belongs to the eukaryotic diacylglycerol kinase family.</text>
</comment>
<keyword evidence="7" id="KW-0863">Zinc-finger</keyword>
<dbReference type="Pfam" id="PF00130">
    <property type="entry name" value="C1_1"/>
    <property type="match status" value="2"/>
</dbReference>
<reference evidence="17" key="1">
    <citation type="submission" date="2021-03" db="EMBL/GenBank/DDBJ databases">
        <title>Chromosome level genome of the anhydrobiotic midge Polypedilum vanderplanki.</title>
        <authorList>
            <person name="Yoshida Y."/>
            <person name="Kikawada T."/>
            <person name="Gusev O."/>
        </authorList>
    </citation>
    <scope>NUCLEOTIDE SEQUENCE</scope>
    <source>
        <strain evidence="17">NIAS01</strain>
        <tissue evidence="17">Whole body or cell culture</tissue>
    </source>
</reference>
<dbReference type="InterPro" id="IPR038199">
    <property type="entry name" value="DGK_typeI_N_sf"/>
</dbReference>
<keyword evidence="4" id="KW-0479">Metal-binding</keyword>
<keyword evidence="9" id="KW-0862">Zinc</keyword>
<dbReference type="Pfam" id="PF00609">
    <property type="entry name" value="DAGK_acc"/>
    <property type="match status" value="1"/>
</dbReference>
<dbReference type="FunFam" id="3.40.50.10330:FF:000003">
    <property type="entry name" value="Diacylglycerol kinase"/>
    <property type="match status" value="1"/>
</dbReference>
<dbReference type="InterPro" id="IPR037607">
    <property type="entry name" value="DGK"/>
</dbReference>
<dbReference type="GO" id="GO:0007200">
    <property type="term" value="P:phospholipase C-activating G protein-coupled receptor signaling pathway"/>
    <property type="evidence" value="ECO:0007669"/>
    <property type="project" value="InterPro"/>
</dbReference>
<dbReference type="EC" id="2.7.1.107" evidence="12"/>
<dbReference type="FunFam" id="1.10.238.10:FF:000017">
    <property type="entry name" value="Diacylglycerol kinase"/>
    <property type="match status" value="1"/>
</dbReference>
<keyword evidence="18" id="KW-1185">Reference proteome</keyword>
<dbReference type="Gene3D" id="1.10.238.110">
    <property type="entry name" value="Diacylglycerol kinase alpha"/>
    <property type="match status" value="1"/>
</dbReference>
<dbReference type="CDD" id="cd20851">
    <property type="entry name" value="C1_DGK_typeI_like_rpt2"/>
    <property type="match status" value="1"/>
</dbReference>
<dbReference type="SMART" id="SM00045">
    <property type="entry name" value="DAGKa"/>
    <property type="match status" value="1"/>
</dbReference>
<comment type="catalytic activity">
    <reaction evidence="1 12">
        <text>a 1,2-diacyl-sn-glycerol + ATP = a 1,2-diacyl-sn-glycero-3-phosphate + ADP + H(+)</text>
        <dbReference type="Rhea" id="RHEA:10272"/>
        <dbReference type="ChEBI" id="CHEBI:15378"/>
        <dbReference type="ChEBI" id="CHEBI:17815"/>
        <dbReference type="ChEBI" id="CHEBI:30616"/>
        <dbReference type="ChEBI" id="CHEBI:58608"/>
        <dbReference type="ChEBI" id="CHEBI:456216"/>
        <dbReference type="EC" id="2.7.1.107"/>
    </reaction>
</comment>
<evidence type="ECO:0000259" key="15">
    <source>
        <dbReference type="PROSITE" id="PS50146"/>
    </source>
</evidence>
<feature type="region of interest" description="Disordered" evidence="13">
    <location>
        <begin position="35"/>
        <end position="91"/>
    </location>
</feature>
<dbReference type="CDD" id="cd00051">
    <property type="entry name" value="EFh"/>
    <property type="match status" value="1"/>
</dbReference>
<evidence type="ECO:0000256" key="9">
    <source>
        <dbReference type="ARBA" id="ARBA00022833"/>
    </source>
</evidence>
<dbReference type="InterPro" id="IPR000756">
    <property type="entry name" value="Diacylglycerol_kin_accessory"/>
</dbReference>
<dbReference type="SMART" id="SM00054">
    <property type="entry name" value="EFh"/>
    <property type="match status" value="2"/>
</dbReference>
<feature type="compositionally biased region" description="Low complexity" evidence="13">
    <location>
        <begin position="66"/>
        <end position="91"/>
    </location>
</feature>
<evidence type="ECO:0000256" key="1">
    <source>
        <dbReference type="ARBA" id="ARBA00001383"/>
    </source>
</evidence>
<feature type="domain" description="EF-hand" evidence="16">
    <location>
        <begin position="176"/>
        <end position="211"/>
    </location>
</feature>
<dbReference type="AlphaFoldDB" id="A0A9J6C9U4"/>
<dbReference type="PROSITE" id="PS50222">
    <property type="entry name" value="EF_HAND_2"/>
    <property type="match status" value="2"/>
</dbReference>
<keyword evidence="5" id="KW-0677">Repeat</keyword>
<dbReference type="FunFam" id="3.30.60.20:FF:000016">
    <property type="entry name" value="Diacylglycerol kinase"/>
    <property type="match status" value="1"/>
</dbReference>
<dbReference type="SUPFAM" id="SSF57889">
    <property type="entry name" value="Cysteine-rich domain"/>
    <property type="match status" value="2"/>
</dbReference>
<dbReference type="InterPro" id="IPR011992">
    <property type="entry name" value="EF-hand-dom_pair"/>
</dbReference>
<evidence type="ECO:0000256" key="12">
    <source>
        <dbReference type="RuleBase" id="RU361128"/>
    </source>
</evidence>
<name>A0A9J6C9U4_POLVA</name>
<keyword evidence="10" id="KW-0106">Calcium</keyword>
<dbReference type="SMART" id="SM00046">
    <property type="entry name" value="DAGKc"/>
    <property type="match status" value="1"/>
</dbReference>